<evidence type="ECO:0000256" key="2">
    <source>
        <dbReference type="ARBA" id="ARBA00022670"/>
    </source>
</evidence>
<keyword evidence="4 10" id="KW-0064">Aspartyl protease</keyword>
<evidence type="ECO:0000256" key="6">
    <source>
        <dbReference type="ARBA" id="ARBA00023157"/>
    </source>
</evidence>
<feature type="disulfide bond" evidence="9">
    <location>
        <begin position="62"/>
        <end position="67"/>
    </location>
</feature>
<dbReference type="Proteomes" id="UP000095023">
    <property type="component" value="Unassembled WGS sequence"/>
</dbReference>
<dbReference type="AlphaFoldDB" id="A0A1E4TFI5"/>
<keyword evidence="2 10" id="KW-0645">Protease</keyword>
<dbReference type="FunFam" id="2.40.70.10:FF:000002">
    <property type="entry name" value="Vacuolar aspartic proteinase"/>
    <property type="match status" value="1"/>
</dbReference>
<dbReference type="GO" id="GO:0004190">
    <property type="term" value="F:aspartic-type endopeptidase activity"/>
    <property type="evidence" value="ECO:0007669"/>
    <property type="project" value="UniProtKB-KW"/>
</dbReference>
<sequence>MQFTEFNSPNSLQNNSAVKRTELNNYINAQYYGTIELGTPPVRFKVVFDTGSSNTWVPSSQCTSLSCKFHKKYSAKKSSTHRANGTKIRVNYGSGSMSGFVSHDILRVGDMQIEDQAFAEATYLPGPAFLFGKFDGIFGLGFPSLSVRRTVPPLQNAIAQGMLDYPVFAFSIRHQDVKEAGFVTFGSIDESAYVGNIIEIPVSREGYWEVPLTALHMDKFYNESSLDIDFLNSPIGAVIDTGTSLLGFPSQIAEILNDIIGATYKNGMYRVDCAKRDSLPDLRIFLDGHDFSLSPYEYIVKHKKKCYSAITKVDIRPPIGPLVILGNAFLRKYYSVYDIANRTVGLALTSDPLIEI</sequence>
<dbReference type="InterPro" id="IPR001969">
    <property type="entry name" value="Aspartic_peptidase_AS"/>
</dbReference>
<dbReference type="InterPro" id="IPR021109">
    <property type="entry name" value="Peptidase_aspartic_dom_sf"/>
</dbReference>
<keyword evidence="5 10" id="KW-0378">Hydrolase</keyword>
<evidence type="ECO:0000256" key="3">
    <source>
        <dbReference type="ARBA" id="ARBA00022729"/>
    </source>
</evidence>
<dbReference type="PANTHER" id="PTHR47966">
    <property type="entry name" value="BETA-SITE APP-CLEAVING ENZYME, ISOFORM A-RELATED"/>
    <property type="match status" value="1"/>
</dbReference>
<dbReference type="GO" id="GO:0006508">
    <property type="term" value="P:proteolysis"/>
    <property type="evidence" value="ECO:0007669"/>
    <property type="project" value="UniProtKB-KW"/>
</dbReference>
<dbReference type="FunFam" id="2.40.70.10:FF:000004">
    <property type="entry name" value="Pepsin A"/>
    <property type="match status" value="1"/>
</dbReference>
<evidence type="ECO:0000256" key="4">
    <source>
        <dbReference type="ARBA" id="ARBA00022750"/>
    </source>
</evidence>
<feature type="active site" evidence="8">
    <location>
        <position position="49"/>
    </location>
</feature>
<evidence type="ECO:0000313" key="13">
    <source>
        <dbReference type="Proteomes" id="UP000095023"/>
    </source>
</evidence>
<organism evidence="12 13">
    <name type="scientific">Tortispora caseinolytica NRRL Y-17796</name>
    <dbReference type="NCBI Taxonomy" id="767744"/>
    <lineage>
        <taxon>Eukaryota</taxon>
        <taxon>Fungi</taxon>
        <taxon>Dikarya</taxon>
        <taxon>Ascomycota</taxon>
        <taxon>Saccharomycotina</taxon>
        <taxon>Trigonopsidomycetes</taxon>
        <taxon>Trigonopsidales</taxon>
        <taxon>Trigonopsidaceae</taxon>
        <taxon>Tortispora</taxon>
    </lineage>
</organism>
<dbReference type="EMBL" id="KV453842">
    <property type="protein sequence ID" value="ODV90438.1"/>
    <property type="molecule type" value="Genomic_DNA"/>
</dbReference>
<comment type="similarity">
    <text evidence="1 10">Belongs to the peptidase A1 family.</text>
</comment>
<dbReference type="InterPro" id="IPR001461">
    <property type="entry name" value="Aspartic_peptidase_A1"/>
</dbReference>
<name>A0A1E4TFI5_9ASCO</name>
<proteinExistence type="inferred from homology"/>
<evidence type="ECO:0000313" key="12">
    <source>
        <dbReference type="EMBL" id="ODV90438.1"/>
    </source>
</evidence>
<reference evidence="13" key="1">
    <citation type="submission" date="2016-02" db="EMBL/GenBank/DDBJ databases">
        <title>Comparative genomics of biotechnologically important yeasts.</title>
        <authorList>
            <consortium name="DOE Joint Genome Institute"/>
            <person name="Riley R."/>
            <person name="Haridas S."/>
            <person name="Wolfe K.H."/>
            <person name="Lopes M.R."/>
            <person name="Hittinger C.T."/>
            <person name="Goker M."/>
            <person name="Salamov A."/>
            <person name="Wisecaver J."/>
            <person name="Long T.M."/>
            <person name="Aerts A.L."/>
            <person name="Barry K."/>
            <person name="Choi C."/>
            <person name="Clum A."/>
            <person name="Coughlan A.Y."/>
            <person name="Deshpande S."/>
            <person name="Douglass A.P."/>
            <person name="Hanson S.J."/>
            <person name="Klenk H.-P."/>
            <person name="Labutti K."/>
            <person name="Lapidus A."/>
            <person name="Lindquist E."/>
            <person name="Lipzen A."/>
            <person name="Meier-Kolthoff J.P."/>
            <person name="Ohm R.A."/>
            <person name="Otillar R.P."/>
            <person name="Pangilinan J."/>
            <person name="Peng Y."/>
            <person name="Rokas A."/>
            <person name="Rosa C.A."/>
            <person name="Scheuner C."/>
            <person name="Sibirny A.A."/>
            <person name="Slot J.C."/>
            <person name="Stielow J.B."/>
            <person name="Sun H."/>
            <person name="Kurtzman C.P."/>
            <person name="Blackwell M."/>
            <person name="Jeffries T.W."/>
            <person name="Grigoriev I.V."/>
        </authorList>
    </citation>
    <scope>NUCLEOTIDE SEQUENCE [LARGE SCALE GENOMIC DNA]</scope>
    <source>
        <strain evidence="13">NRRL Y-17796</strain>
    </source>
</reference>
<evidence type="ECO:0000256" key="7">
    <source>
        <dbReference type="ARBA" id="ARBA00023180"/>
    </source>
</evidence>
<feature type="active site" evidence="8">
    <location>
        <position position="240"/>
    </location>
</feature>
<keyword evidence="6 9" id="KW-1015">Disulfide bond</keyword>
<keyword evidence="13" id="KW-1185">Reference proteome</keyword>
<protein>
    <recommendedName>
        <fullName evidence="11">Peptidase A1 domain-containing protein</fullName>
    </recommendedName>
</protein>
<evidence type="ECO:0000256" key="10">
    <source>
        <dbReference type="RuleBase" id="RU000454"/>
    </source>
</evidence>
<keyword evidence="7" id="KW-0325">Glycoprotein</keyword>
<keyword evidence="3" id="KW-0732">Signal</keyword>
<dbReference type="InterPro" id="IPR033121">
    <property type="entry name" value="PEPTIDASE_A1"/>
</dbReference>
<accession>A0A1E4TFI5</accession>
<gene>
    <name evidence="12" type="ORF">CANCADRAFT_25539</name>
</gene>
<evidence type="ECO:0000256" key="5">
    <source>
        <dbReference type="ARBA" id="ARBA00022801"/>
    </source>
</evidence>
<evidence type="ECO:0000256" key="9">
    <source>
        <dbReference type="PIRSR" id="PIRSR601461-2"/>
    </source>
</evidence>
<feature type="domain" description="Peptidase A1" evidence="11">
    <location>
        <begin position="31"/>
        <end position="347"/>
    </location>
</feature>
<dbReference type="GO" id="GO:0000324">
    <property type="term" value="C:fungal-type vacuole"/>
    <property type="evidence" value="ECO:0007669"/>
    <property type="project" value="TreeGrafter"/>
</dbReference>
<dbReference type="Pfam" id="PF00026">
    <property type="entry name" value="Asp"/>
    <property type="match status" value="1"/>
</dbReference>
<dbReference type="PROSITE" id="PS00141">
    <property type="entry name" value="ASP_PROTEASE"/>
    <property type="match status" value="1"/>
</dbReference>
<evidence type="ECO:0000256" key="1">
    <source>
        <dbReference type="ARBA" id="ARBA00007447"/>
    </source>
</evidence>
<dbReference type="PRINTS" id="PR00792">
    <property type="entry name" value="PEPSIN"/>
</dbReference>
<dbReference type="Gene3D" id="2.40.70.10">
    <property type="entry name" value="Acid Proteases"/>
    <property type="match status" value="2"/>
</dbReference>
<dbReference type="PANTHER" id="PTHR47966:SF51">
    <property type="entry name" value="BETA-SITE APP-CLEAVING ENZYME, ISOFORM A-RELATED"/>
    <property type="match status" value="1"/>
</dbReference>
<dbReference type="PROSITE" id="PS51767">
    <property type="entry name" value="PEPTIDASE_A1"/>
    <property type="match status" value="1"/>
</dbReference>
<dbReference type="OrthoDB" id="771136at2759"/>
<evidence type="ECO:0000259" key="11">
    <source>
        <dbReference type="PROSITE" id="PS51767"/>
    </source>
</evidence>
<dbReference type="SUPFAM" id="SSF50630">
    <property type="entry name" value="Acid proteases"/>
    <property type="match status" value="1"/>
</dbReference>
<feature type="disulfide bond" evidence="9">
    <location>
        <begin position="273"/>
        <end position="306"/>
    </location>
</feature>
<evidence type="ECO:0000256" key="8">
    <source>
        <dbReference type="PIRSR" id="PIRSR601461-1"/>
    </source>
</evidence>